<reference evidence="19 20" key="1">
    <citation type="submission" date="2018-12" db="EMBL/GenBank/DDBJ databases">
        <title>Complete Genome Sequence of Glutamicibacter creatinolyticus strain LGCM259,isolated from an abscess of a 12-year-old mare in Italy.</title>
        <authorList>
            <person name="Santos R.G."/>
            <person name="Silva A.L."/>
            <person name="Seyffert N."/>
            <person name="Castro T.L.P."/>
            <person name="Attili A.R."/>
            <person name="Rifici C."/>
            <person name="Mazzullo G."/>
            <person name="Brenig B."/>
            <person name="Venanzi F."/>
            <person name="Azevedo V."/>
        </authorList>
    </citation>
    <scope>NUCLEOTIDE SEQUENCE [LARGE SCALE GENOMIC DNA]</scope>
    <source>
        <strain evidence="19 20">LGCM 259</strain>
    </source>
</reference>
<evidence type="ECO:0000313" key="20">
    <source>
        <dbReference type="Proteomes" id="UP000307000"/>
    </source>
</evidence>
<dbReference type="SMART" id="SM00388">
    <property type="entry name" value="HisKA"/>
    <property type="match status" value="1"/>
</dbReference>
<organism evidence="19 20">
    <name type="scientific">Glutamicibacter creatinolyticus</name>
    <dbReference type="NCBI Taxonomy" id="162496"/>
    <lineage>
        <taxon>Bacteria</taxon>
        <taxon>Bacillati</taxon>
        <taxon>Actinomycetota</taxon>
        <taxon>Actinomycetes</taxon>
        <taxon>Micrococcales</taxon>
        <taxon>Micrococcaceae</taxon>
        <taxon>Glutamicibacter</taxon>
    </lineage>
</organism>
<dbReference type="PANTHER" id="PTHR45528">
    <property type="entry name" value="SENSOR HISTIDINE KINASE CPXA"/>
    <property type="match status" value="1"/>
</dbReference>
<evidence type="ECO:0000256" key="9">
    <source>
        <dbReference type="ARBA" id="ARBA00022777"/>
    </source>
</evidence>
<feature type="transmembrane region" description="Helical" evidence="16">
    <location>
        <begin position="49"/>
        <end position="72"/>
    </location>
</feature>
<dbReference type="SMART" id="SM00387">
    <property type="entry name" value="HATPase_c"/>
    <property type="match status" value="1"/>
</dbReference>
<dbReference type="EC" id="2.7.13.3" evidence="3"/>
<dbReference type="CDD" id="cd00075">
    <property type="entry name" value="HATPase"/>
    <property type="match status" value="1"/>
</dbReference>
<keyword evidence="6" id="KW-0808">Transferase</keyword>
<dbReference type="Pfam" id="PF00672">
    <property type="entry name" value="HAMP"/>
    <property type="match status" value="1"/>
</dbReference>
<evidence type="ECO:0000256" key="13">
    <source>
        <dbReference type="ARBA" id="ARBA00023136"/>
    </source>
</evidence>
<dbReference type="AlphaFoldDB" id="A0A5B7WU86"/>
<dbReference type="InterPro" id="IPR005467">
    <property type="entry name" value="His_kinase_dom"/>
</dbReference>
<dbReference type="InterPro" id="IPR003660">
    <property type="entry name" value="HAMP_dom"/>
</dbReference>
<dbReference type="Proteomes" id="UP000307000">
    <property type="component" value="Chromosome"/>
</dbReference>
<feature type="compositionally biased region" description="Basic and acidic residues" evidence="15">
    <location>
        <begin position="598"/>
        <end position="609"/>
    </location>
</feature>
<dbReference type="Pfam" id="PF00512">
    <property type="entry name" value="HisKA"/>
    <property type="match status" value="1"/>
</dbReference>
<dbReference type="PRINTS" id="PR00344">
    <property type="entry name" value="BCTRLSENSOR"/>
</dbReference>
<dbReference type="InterPro" id="IPR036890">
    <property type="entry name" value="HATPase_C_sf"/>
</dbReference>
<dbReference type="Gene3D" id="1.10.287.130">
    <property type="match status" value="1"/>
</dbReference>
<keyword evidence="11 16" id="KW-1133">Transmembrane helix</keyword>
<evidence type="ECO:0000256" key="14">
    <source>
        <dbReference type="ARBA" id="ARBA00035305"/>
    </source>
</evidence>
<evidence type="ECO:0000256" key="3">
    <source>
        <dbReference type="ARBA" id="ARBA00012438"/>
    </source>
</evidence>
<evidence type="ECO:0000256" key="6">
    <source>
        <dbReference type="ARBA" id="ARBA00022679"/>
    </source>
</evidence>
<evidence type="ECO:0000259" key="18">
    <source>
        <dbReference type="PROSITE" id="PS50885"/>
    </source>
</evidence>
<evidence type="ECO:0000256" key="10">
    <source>
        <dbReference type="ARBA" id="ARBA00022840"/>
    </source>
</evidence>
<keyword evidence="4" id="KW-1003">Cell membrane</keyword>
<comment type="catalytic activity">
    <reaction evidence="1">
        <text>ATP + protein L-histidine = ADP + protein N-phospho-L-histidine.</text>
        <dbReference type="EC" id="2.7.13.3"/>
    </reaction>
</comment>
<evidence type="ECO:0000256" key="15">
    <source>
        <dbReference type="SAM" id="MobiDB-lite"/>
    </source>
</evidence>
<evidence type="ECO:0000259" key="17">
    <source>
        <dbReference type="PROSITE" id="PS50109"/>
    </source>
</evidence>
<evidence type="ECO:0000256" key="16">
    <source>
        <dbReference type="SAM" id="Phobius"/>
    </source>
</evidence>
<dbReference type="PROSITE" id="PS50109">
    <property type="entry name" value="HIS_KIN"/>
    <property type="match status" value="1"/>
</dbReference>
<dbReference type="FunFam" id="3.30.565.10:FF:000013">
    <property type="entry name" value="Two-component sensor histidine kinase"/>
    <property type="match status" value="1"/>
</dbReference>
<dbReference type="SUPFAM" id="SSF55874">
    <property type="entry name" value="ATPase domain of HSP90 chaperone/DNA topoisomerase II/histidine kinase"/>
    <property type="match status" value="1"/>
</dbReference>
<dbReference type="InterPro" id="IPR047669">
    <property type="entry name" value="MtrAB_MtrB"/>
</dbReference>
<dbReference type="GO" id="GO:0005524">
    <property type="term" value="F:ATP binding"/>
    <property type="evidence" value="ECO:0007669"/>
    <property type="project" value="UniProtKB-KW"/>
</dbReference>
<comment type="subcellular location">
    <subcellularLocation>
        <location evidence="2">Cell membrane</location>
        <topology evidence="2">Multi-pass membrane protein</topology>
    </subcellularLocation>
</comment>
<dbReference type="SUPFAM" id="SSF158472">
    <property type="entry name" value="HAMP domain-like"/>
    <property type="match status" value="1"/>
</dbReference>
<dbReference type="InterPro" id="IPR036097">
    <property type="entry name" value="HisK_dim/P_sf"/>
</dbReference>
<dbReference type="CDD" id="cd00082">
    <property type="entry name" value="HisKA"/>
    <property type="match status" value="1"/>
</dbReference>
<dbReference type="Gene3D" id="3.30.565.10">
    <property type="entry name" value="Histidine kinase-like ATPase, C-terminal domain"/>
    <property type="match status" value="1"/>
</dbReference>
<keyword evidence="7 16" id="KW-0812">Transmembrane</keyword>
<dbReference type="SMART" id="SM00304">
    <property type="entry name" value="HAMP"/>
    <property type="match status" value="1"/>
</dbReference>
<name>A0A5B7WU86_9MICC</name>
<keyword evidence="12" id="KW-0902">Two-component regulatory system</keyword>
<dbReference type="PROSITE" id="PS50885">
    <property type="entry name" value="HAMP"/>
    <property type="match status" value="1"/>
</dbReference>
<evidence type="ECO:0000256" key="1">
    <source>
        <dbReference type="ARBA" id="ARBA00000085"/>
    </source>
</evidence>
<dbReference type="InterPro" id="IPR050398">
    <property type="entry name" value="HssS/ArlS-like"/>
</dbReference>
<dbReference type="Gene3D" id="6.10.340.10">
    <property type="match status" value="1"/>
</dbReference>
<protein>
    <recommendedName>
        <fullName evidence="14">Sensor histidine kinase MtrB</fullName>
        <ecNumber evidence="3">2.7.13.3</ecNumber>
    </recommendedName>
</protein>
<dbReference type="KEGG" id="gcr:GcLGCM259_1870"/>
<keyword evidence="5" id="KW-0597">Phosphoprotein</keyword>
<evidence type="ECO:0000256" key="4">
    <source>
        <dbReference type="ARBA" id="ARBA00022475"/>
    </source>
</evidence>
<keyword evidence="9 19" id="KW-0418">Kinase</keyword>
<dbReference type="InterPro" id="IPR003661">
    <property type="entry name" value="HisK_dim/P_dom"/>
</dbReference>
<dbReference type="Pfam" id="PF02518">
    <property type="entry name" value="HATPase_c"/>
    <property type="match status" value="1"/>
</dbReference>
<evidence type="ECO:0000256" key="11">
    <source>
        <dbReference type="ARBA" id="ARBA00022989"/>
    </source>
</evidence>
<dbReference type="NCBIfam" id="NF040691">
    <property type="entry name" value="MtrAB_MtrB"/>
    <property type="match status" value="1"/>
</dbReference>
<keyword evidence="20" id="KW-1185">Reference proteome</keyword>
<dbReference type="FunFam" id="1.10.287.130:FF:000010">
    <property type="entry name" value="Two-component sensor histidine kinase"/>
    <property type="match status" value="1"/>
</dbReference>
<keyword evidence="10" id="KW-0067">ATP-binding</keyword>
<dbReference type="GO" id="GO:0000155">
    <property type="term" value="F:phosphorelay sensor kinase activity"/>
    <property type="evidence" value="ECO:0007669"/>
    <property type="project" value="InterPro"/>
</dbReference>
<feature type="domain" description="Histidine kinase" evidence="17">
    <location>
        <begin position="316"/>
        <end position="533"/>
    </location>
</feature>
<evidence type="ECO:0000313" key="19">
    <source>
        <dbReference type="EMBL" id="QCY47588.1"/>
    </source>
</evidence>
<evidence type="ECO:0000256" key="12">
    <source>
        <dbReference type="ARBA" id="ARBA00023012"/>
    </source>
</evidence>
<sequence length="623" mass="67578">MSQRTTTGSELVPVDVRDSAVPKAPPFYRLRLWLRRPLAAVRRRWNRHLMYRTVASTLLFSSLALLAAGAFLSNQIASTLFTERFNQVATESERGLTQARSIFESAATTDRVSTQSLVNSTLSTLEGDGASVVRDFVLMPFPGDENIYVAPTASGQLTSRIIPADLSERVMNDSGIYWRSVEIPTAGSQAPGIIFGTKVLLPPGREYGLYLVYDLSSVQSTLEFINRAMVLTGMILLLVVGVISWSVSRTVVRPVADAAYVSERIAAGDLDRRMRVIGEDEVARLGTAFNHMAASLQDQITQLNQLSAMQQRFVSDVSHELRTPLTTVRMAAEVIHDARESFDPLTSRSAELMYNQIERFQNLLNDLLEVSRFDAGVAVLDRESTDLNVIARKVIDTATPVADEYGSVLRLSAPAEGCVAEVDPRRVERILRNLVLNAAEHGEGNPIDISIGQDEDAVAISVRDHGIGMSAEAASHVFDRFWRADPARKRTTGGSGLGLAIAKEDTALHGGRLEAWGEEGVGSNFRLTLPRTAGHTISSSPLPLEPTVLPDLGAAGIPEHFPLTGELPKIGFVPLLLDEPLVDDVIDPRGAFGTQKPGSERPGTDKPGRDLPGAANPDAGDQS</sequence>
<dbReference type="InterPro" id="IPR004358">
    <property type="entry name" value="Sig_transdc_His_kin-like_C"/>
</dbReference>
<dbReference type="PANTHER" id="PTHR45528:SF1">
    <property type="entry name" value="SENSOR HISTIDINE KINASE CPXA"/>
    <property type="match status" value="1"/>
</dbReference>
<gene>
    <name evidence="19" type="primary">mtrB</name>
    <name evidence="19" type="ORF">GcLGCM259_1870</name>
</gene>
<dbReference type="GO" id="GO:0005886">
    <property type="term" value="C:plasma membrane"/>
    <property type="evidence" value="ECO:0007669"/>
    <property type="project" value="UniProtKB-SubCell"/>
</dbReference>
<feature type="region of interest" description="Disordered" evidence="15">
    <location>
        <begin position="586"/>
        <end position="623"/>
    </location>
</feature>
<feature type="domain" description="HAMP" evidence="18">
    <location>
        <begin position="249"/>
        <end position="301"/>
    </location>
</feature>
<evidence type="ECO:0000256" key="8">
    <source>
        <dbReference type="ARBA" id="ARBA00022741"/>
    </source>
</evidence>
<proteinExistence type="predicted"/>
<evidence type="ECO:0000256" key="5">
    <source>
        <dbReference type="ARBA" id="ARBA00022553"/>
    </source>
</evidence>
<evidence type="ECO:0000256" key="7">
    <source>
        <dbReference type="ARBA" id="ARBA00022692"/>
    </source>
</evidence>
<dbReference type="EMBL" id="CP034412">
    <property type="protein sequence ID" value="QCY47588.1"/>
    <property type="molecule type" value="Genomic_DNA"/>
</dbReference>
<accession>A0A5B7WU86</accession>
<dbReference type="CDD" id="cd06225">
    <property type="entry name" value="HAMP"/>
    <property type="match status" value="1"/>
</dbReference>
<evidence type="ECO:0000256" key="2">
    <source>
        <dbReference type="ARBA" id="ARBA00004651"/>
    </source>
</evidence>
<dbReference type="InterPro" id="IPR003594">
    <property type="entry name" value="HATPase_dom"/>
</dbReference>
<dbReference type="SUPFAM" id="SSF47384">
    <property type="entry name" value="Homodimeric domain of signal transducing histidine kinase"/>
    <property type="match status" value="1"/>
</dbReference>
<dbReference type="RefSeq" id="WP_138926483.1">
    <property type="nucleotide sequence ID" value="NZ_CP034412.1"/>
</dbReference>
<keyword evidence="13 16" id="KW-0472">Membrane</keyword>
<keyword evidence="8" id="KW-0547">Nucleotide-binding</keyword>